<name>A0A6V8PZN3_9ACTN</name>
<evidence type="ECO:0000313" key="4">
    <source>
        <dbReference type="Proteomes" id="UP000569018"/>
    </source>
</evidence>
<dbReference type="InterPro" id="IPR036249">
    <property type="entry name" value="Thioredoxin-like_sf"/>
</dbReference>
<organism evidence="1 3">
    <name type="scientific">Candidatus Hakubella thermalkaliphila</name>
    <dbReference type="NCBI Taxonomy" id="2754717"/>
    <lineage>
        <taxon>Bacteria</taxon>
        <taxon>Bacillati</taxon>
        <taxon>Actinomycetota</taxon>
        <taxon>Actinomycetota incertae sedis</taxon>
        <taxon>Candidatus Hakubellales</taxon>
        <taxon>Candidatus Hakubellaceae</taxon>
        <taxon>Candidatus Hakubella</taxon>
    </lineage>
</organism>
<proteinExistence type="predicted"/>
<dbReference type="SUPFAM" id="SSF52833">
    <property type="entry name" value="Thioredoxin-like"/>
    <property type="match status" value="1"/>
</dbReference>
<reference evidence="3 4" key="1">
    <citation type="journal article" date="2020" name="Front. Microbiol.">
        <title>Single-cell genomics of novel Actinobacteria with the Wood-Ljungdahl pathway discovered in a serpentinizing system.</title>
        <authorList>
            <person name="Merino N."/>
            <person name="Kawai M."/>
            <person name="Boyd E.S."/>
            <person name="Colman D.R."/>
            <person name="McGlynn S.E."/>
            <person name="Nealson K.H."/>
            <person name="Kurokawa K."/>
            <person name="Hongoh Y."/>
        </authorList>
    </citation>
    <scope>NUCLEOTIDE SEQUENCE [LARGE SCALE GENOMIC DNA]</scope>
    <source>
        <strain evidence="1 3">S44</strain>
        <strain evidence="2 4">S47</strain>
    </source>
</reference>
<evidence type="ECO:0000313" key="2">
    <source>
        <dbReference type="EMBL" id="GFP38605.1"/>
    </source>
</evidence>
<dbReference type="EMBL" id="BLSC01000070">
    <property type="protein sequence ID" value="GFP37304.1"/>
    <property type="molecule type" value="Genomic_DNA"/>
</dbReference>
<dbReference type="EMBL" id="BLSD01000009">
    <property type="protein sequence ID" value="GFP38605.1"/>
    <property type="molecule type" value="Genomic_DNA"/>
</dbReference>
<evidence type="ECO:0000313" key="1">
    <source>
        <dbReference type="EMBL" id="GFP37304.1"/>
    </source>
</evidence>
<dbReference type="RefSeq" id="WP_246273291.1">
    <property type="nucleotide sequence ID" value="NZ_BLSC01000070.1"/>
</dbReference>
<evidence type="ECO:0000313" key="3">
    <source>
        <dbReference type="Proteomes" id="UP000561271"/>
    </source>
</evidence>
<accession>A0A6V8PZN3</accession>
<dbReference type="Pfam" id="PF01257">
    <property type="entry name" value="2Fe-2S_thioredx"/>
    <property type="match status" value="1"/>
</dbReference>
<dbReference type="CDD" id="cd02980">
    <property type="entry name" value="TRX_Fd_family"/>
    <property type="match status" value="1"/>
</dbReference>
<dbReference type="AlphaFoldDB" id="A0A6V8PZN3"/>
<protein>
    <submittedName>
        <fullName evidence="1">Uncharacterized protein</fullName>
    </submittedName>
</protein>
<sequence>MLTITICVGSSCYVRGSDKVAKTLERLIQQENLSAQVELTGAFCMEQCSMGVSVRVDDQVYPEVYPEDAESFFYNEVVSRLQQGVK</sequence>
<dbReference type="Proteomes" id="UP000569018">
    <property type="component" value="Unassembled WGS sequence"/>
</dbReference>
<comment type="caution">
    <text evidence="1">The sequence shown here is derived from an EMBL/GenBank/DDBJ whole genome shotgun (WGS) entry which is preliminary data.</text>
</comment>
<dbReference type="Gene3D" id="3.40.30.10">
    <property type="entry name" value="Glutaredoxin"/>
    <property type="match status" value="1"/>
</dbReference>
<gene>
    <name evidence="1" type="ORF">HKBW3S44_00984</name>
    <name evidence="2" type="ORF">HKBW3S47_00306</name>
</gene>
<dbReference type="Proteomes" id="UP000561271">
    <property type="component" value="Unassembled WGS sequence"/>
</dbReference>